<dbReference type="EMBL" id="BPLR01000284">
    <property type="protein sequence ID" value="GIY93632.1"/>
    <property type="molecule type" value="Genomic_DNA"/>
</dbReference>
<dbReference type="Proteomes" id="UP001054945">
    <property type="component" value="Unassembled WGS sequence"/>
</dbReference>
<organism evidence="1 2">
    <name type="scientific">Caerostris extrusa</name>
    <name type="common">Bark spider</name>
    <name type="synonym">Caerostris bankana</name>
    <dbReference type="NCBI Taxonomy" id="172846"/>
    <lineage>
        <taxon>Eukaryota</taxon>
        <taxon>Metazoa</taxon>
        <taxon>Ecdysozoa</taxon>
        <taxon>Arthropoda</taxon>
        <taxon>Chelicerata</taxon>
        <taxon>Arachnida</taxon>
        <taxon>Araneae</taxon>
        <taxon>Araneomorphae</taxon>
        <taxon>Entelegynae</taxon>
        <taxon>Araneoidea</taxon>
        <taxon>Araneidae</taxon>
        <taxon>Caerostris</taxon>
    </lineage>
</organism>
<dbReference type="AlphaFoldDB" id="A0AAV4XG72"/>
<accession>A0AAV4XG72</accession>
<comment type="caution">
    <text evidence="1">The sequence shown here is derived from an EMBL/GenBank/DDBJ whole genome shotgun (WGS) entry which is preliminary data.</text>
</comment>
<evidence type="ECO:0000313" key="1">
    <source>
        <dbReference type="EMBL" id="GIY93632.1"/>
    </source>
</evidence>
<gene>
    <name evidence="1" type="ORF">CEXT_436211</name>
</gene>
<sequence>MEYISGWKMDFSNWSGCEWRVFGFYISRGGVMGEPHNSPDITPFENKVLEPRNSSKDLFRILDIVCFLSNQWQIEPILM</sequence>
<proteinExistence type="predicted"/>
<reference evidence="1 2" key="1">
    <citation type="submission" date="2021-06" db="EMBL/GenBank/DDBJ databases">
        <title>Caerostris extrusa draft genome.</title>
        <authorList>
            <person name="Kono N."/>
            <person name="Arakawa K."/>
        </authorList>
    </citation>
    <scope>NUCLEOTIDE SEQUENCE [LARGE SCALE GENOMIC DNA]</scope>
</reference>
<name>A0AAV4XG72_CAEEX</name>
<evidence type="ECO:0000313" key="2">
    <source>
        <dbReference type="Proteomes" id="UP001054945"/>
    </source>
</evidence>
<keyword evidence="2" id="KW-1185">Reference proteome</keyword>
<protein>
    <submittedName>
        <fullName evidence="1">Uncharacterized protein</fullName>
    </submittedName>
</protein>